<dbReference type="Gene3D" id="2.30.30.100">
    <property type="match status" value="1"/>
</dbReference>
<dbReference type="GO" id="GO:0003723">
    <property type="term" value="F:RNA binding"/>
    <property type="evidence" value="ECO:0007669"/>
    <property type="project" value="InterPro"/>
</dbReference>
<dbReference type="InterPro" id="IPR047575">
    <property type="entry name" value="Sm"/>
</dbReference>
<evidence type="ECO:0000259" key="1">
    <source>
        <dbReference type="PROSITE" id="PS52002"/>
    </source>
</evidence>
<sequence>MEETKYMKPLDALGDVLNKEVIVKTKNGLEISGTLRAFDMHVNIVLGNVRFKDKDLEGNIVEKRLEQIFIRGDMIVMVM</sequence>
<dbReference type="InterPro" id="IPR010920">
    <property type="entry name" value="LSM_dom_sf"/>
</dbReference>
<protein>
    <submittedName>
        <fullName evidence="2">Putative snRNP Sm-like protein</fullName>
    </submittedName>
</protein>
<dbReference type="PROSITE" id="PS52002">
    <property type="entry name" value="SM"/>
    <property type="match status" value="1"/>
</dbReference>
<dbReference type="SUPFAM" id="SSF50182">
    <property type="entry name" value="Sm-like ribonucleoproteins"/>
    <property type="match status" value="1"/>
</dbReference>
<dbReference type="SMART" id="SM00651">
    <property type="entry name" value="Sm"/>
    <property type="match status" value="1"/>
</dbReference>
<reference evidence="2" key="1">
    <citation type="submission" date="2014-09" db="EMBL/GenBank/DDBJ databases">
        <authorList>
            <person name="Probst J Alexander"/>
        </authorList>
    </citation>
    <scope>NUCLEOTIDE SEQUENCE</scope>
</reference>
<dbReference type="AlphaFoldDB" id="A0A098EA87"/>
<dbReference type="Pfam" id="PF01423">
    <property type="entry name" value="LSM"/>
    <property type="match status" value="1"/>
</dbReference>
<dbReference type="InterPro" id="IPR001163">
    <property type="entry name" value="Sm_dom_euk/arc"/>
</dbReference>
<gene>
    <name evidence="2" type="ORF">MSIBF_A1760022</name>
</gene>
<organism evidence="2">
    <name type="scientific">groundwater metagenome</name>
    <dbReference type="NCBI Taxonomy" id="717931"/>
    <lineage>
        <taxon>unclassified sequences</taxon>
        <taxon>metagenomes</taxon>
        <taxon>ecological metagenomes</taxon>
    </lineage>
</organism>
<name>A0A098EA87_9ZZZZ</name>
<evidence type="ECO:0000313" key="2">
    <source>
        <dbReference type="EMBL" id="CEG11900.1"/>
    </source>
</evidence>
<proteinExistence type="predicted"/>
<feature type="domain" description="Sm" evidence="1">
    <location>
        <begin position="8"/>
        <end position="79"/>
    </location>
</feature>
<dbReference type="EMBL" id="CCXY01000086">
    <property type="protein sequence ID" value="CEG11900.1"/>
    <property type="molecule type" value="Genomic_DNA"/>
</dbReference>
<accession>A0A098EA87</accession>